<dbReference type="EMBL" id="RCSS01000834">
    <property type="protein sequence ID" value="RVD90594.1"/>
    <property type="molecule type" value="Genomic_DNA"/>
</dbReference>
<gene>
    <name evidence="1" type="ORF">TUBRATIS_29830</name>
</gene>
<organism evidence="1 2">
    <name type="scientific">Tubulinosema ratisbonensis</name>
    <dbReference type="NCBI Taxonomy" id="291195"/>
    <lineage>
        <taxon>Eukaryota</taxon>
        <taxon>Fungi</taxon>
        <taxon>Fungi incertae sedis</taxon>
        <taxon>Microsporidia</taxon>
        <taxon>Tubulinosematoidea</taxon>
        <taxon>Tubulinosematidae</taxon>
        <taxon>Tubulinosema</taxon>
    </lineage>
</organism>
<keyword evidence="2" id="KW-1185">Reference proteome</keyword>
<dbReference type="InterPro" id="IPR036815">
    <property type="entry name" value="14-3-3_dom_sf"/>
</dbReference>
<proteinExistence type="predicted"/>
<evidence type="ECO:0000313" key="2">
    <source>
        <dbReference type="Proteomes" id="UP000282876"/>
    </source>
</evidence>
<evidence type="ECO:0000313" key="1">
    <source>
        <dbReference type="EMBL" id="RVD90594.1"/>
    </source>
</evidence>
<name>A0A437AHJ8_9MICR</name>
<sequence length="273" mass="32805">MNAESGEFFDKLKCKCITIGNAIRDHKNALKKKEIAKIQITREDFKELEKYYIELIAYLVRAREEVQIWEVDNTTEEYEKRMLREQDKRMKEMLERIFNSAQEFLNNFDSHFETPEMKAYLFKMKADFLCSKAKILGIQDNNNILALSKSYYKEATILLENNPWVCPYKLDVYYNFIKLQIFFEGNNLLIDDLSSKYELAILYSDKIQKDWKYFSEVLRSIEYFIHKNDKISVVSINELLEKGSRSTFLEENFNANFVLILNEEEYLKYQYFF</sequence>
<dbReference type="Gene3D" id="1.20.190.20">
    <property type="entry name" value="14-3-3 domain"/>
    <property type="match status" value="1"/>
</dbReference>
<dbReference type="AlphaFoldDB" id="A0A437AHJ8"/>
<protein>
    <submittedName>
        <fullName evidence="1">Uncharacterized protein</fullName>
    </submittedName>
</protein>
<reference evidence="1 2" key="1">
    <citation type="submission" date="2018-10" db="EMBL/GenBank/DDBJ databases">
        <title>Draft genome sequence of the microsporidian Tubulinosema ratisbonensis.</title>
        <authorList>
            <person name="Polonais V."/>
            <person name="Peyretaillade E."/>
            <person name="Niehus S."/>
            <person name="Wawrzyniak I."/>
            <person name="Franchet A."/>
            <person name="Gaspin C."/>
            <person name="Reichstadt M."/>
            <person name="Belser C."/>
            <person name="Labadie K."/>
            <person name="Delbac F."/>
            <person name="Ferrandon D."/>
        </authorList>
    </citation>
    <scope>NUCLEOTIDE SEQUENCE [LARGE SCALE GENOMIC DNA]</scope>
    <source>
        <strain evidence="1 2">Franzen</strain>
    </source>
</reference>
<comment type="caution">
    <text evidence="1">The sequence shown here is derived from an EMBL/GenBank/DDBJ whole genome shotgun (WGS) entry which is preliminary data.</text>
</comment>
<accession>A0A437AHJ8</accession>
<dbReference type="Proteomes" id="UP000282876">
    <property type="component" value="Unassembled WGS sequence"/>
</dbReference>
<dbReference type="VEuPathDB" id="MicrosporidiaDB:TUBRATIS_29830"/>
<dbReference type="SUPFAM" id="SSF48445">
    <property type="entry name" value="14-3-3 protein"/>
    <property type="match status" value="1"/>
</dbReference>